<keyword evidence="6" id="KW-0868">Chloride</keyword>
<evidence type="ECO:0000313" key="8">
    <source>
        <dbReference type="WBParaSite" id="MhA1_Contig781.frz3.gene1"/>
    </source>
</evidence>
<reference evidence="8" key="1">
    <citation type="submission" date="2016-11" db="UniProtKB">
        <authorList>
            <consortium name="WormBaseParasite"/>
        </authorList>
    </citation>
    <scope>IDENTIFICATION</scope>
</reference>
<protein>
    <recommendedName>
        <fullName evidence="6">Bestrophin homolog</fullName>
    </recommendedName>
</protein>
<feature type="transmembrane region" description="Helical" evidence="6">
    <location>
        <begin position="189"/>
        <end position="210"/>
    </location>
</feature>
<accession>A0A1I8BZQ0</accession>
<keyword evidence="7" id="KW-1185">Reference proteome</keyword>
<proteinExistence type="inferred from homology"/>
<comment type="subcellular location">
    <subcellularLocation>
        <location evidence="6">Cell membrane</location>
        <topology evidence="6">Multi-pass membrane protein</topology>
    </subcellularLocation>
    <subcellularLocation>
        <location evidence="1">Membrane</location>
    </subcellularLocation>
</comment>
<evidence type="ECO:0000256" key="4">
    <source>
        <dbReference type="ARBA" id="ARBA00023136"/>
    </source>
</evidence>
<keyword evidence="6" id="KW-0869">Chloride channel</keyword>
<evidence type="ECO:0000313" key="7">
    <source>
        <dbReference type="Proteomes" id="UP000095281"/>
    </source>
</evidence>
<comment type="function">
    <text evidence="6">Forms chloride channels.</text>
</comment>
<evidence type="ECO:0000256" key="1">
    <source>
        <dbReference type="ARBA" id="ARBA00004370"/>
    </source>
</evidence>
<keyword evidence="4 6" id="KW-0472">Membrane</keyword>
<sequence length="323" mass="38152">MTISYEEEWGLMDEKQKEYFTGWIKWCEIGTQYIPLSFLLGFFVAVVVARWWEQFNWISWPDKLMMTVSTCLPGKENLEVRKTIARWSSLQSAIAWTGISVRTLKRFPTERHLVESKLMTEEEYDLYMSVNAPHGKWFVPLLWILNLLKQQLRERRIDTVQMQMLVEQLYKFRDGFAMLYVYDWVKVPLVYTQVVAIATYGYFFICLIGRQPKLDSKSMEQEITILFPIFTTFQMLFYIGWLKVGQFLMNPFGELNYVLDRNTYIAYMMASELADQLPTKITDEMTVLLPHTRASFKIQDIIPKGSLGRFSNNSKRNAINSNR</sequence>
<dbReference type="InterPro" id="IPR021134">
    <property type="entry name" value="Bestrophin-like"/>
</dbReference>
<dbReference type="AlphaFoldDB" id="A0A1I8BZQ0"/>
<dbReference type="PANTHER" id="PTHR10736:SF31">
    <property type="entry name" value="BESTROPHIN HOMOLOG 14"/>
    <property type="match status" value="1"/>
</dbReference>
<evidence type="ECO:0000256" key="2">
    <source>
        <dbReference type="ARBA" id="ARBA00022692"/>
    </source>
</evidence>
<organism evidence="7 8">
    <name type="scientific">Meloidogyne hapla</name>
    <name type="common">Root-knot nematode worm</name>
    <dbReference type="NCBI Taxonomy" id="6305"/>
    <lineage>
        <taxon>Eukaryota</taxon>
        <taxon>Metazoa</taxon>
        <taxon>Ecdysozoa</taxon>
        <taxon>Nematoda</taxon>
        <taxon>Chromadorea</taxon>
        <taxon>Rhabditida</taxon>
        <taxon>Tylenchina</taxon>
        <taxon>Tylenchomorpha</taxon>
        <taxon>Tylenchoidea</taxon>
        <taxon>Meloidogynidae</taxon>
        <taxon>Meloidogyninae</taxon>
        <taxon>Meloidogyne</taxon>
    </lineage>
</organism>
<evidence type="ECO:0000256" key="6">
    <source>
        <dbReference type="RuleBase" id="RU363126"/>
    </source>
</evidence>
<evidence type="ECO:0000256" key="5">
    <source>
        <dbReference type="ARBA" id="ARBA00034769"/>
    </source>
</evidence>
<dbReference type="Pfam" id="PF01062">
    <property type="entry name" value="Bestrophin"/>
    <property type="match status" value="1"/>
</dbReference>
<dbReference type="InterPro" id="IPR000615">
    <property type="entry name" value="Bestrophin"/>
</dbReference>
<evidence type="ECO:0000256" key="3">
    <source>
        <dbReference type="ARBA" id="ARBA00022989"/>
    </source>
</evidence>
<dbReference type="GO" id="GO:0034707">
    <property type="term" value="C:chloride channel complex"/>
    <property type="evidence" value="ECO:0007669"/>
    <property type="project" value="UniProtKB-KW"/>
</dbReference>
<keyword evidence="2 6" id="KW-0812">Transmembrane</keyword>
<dbReference type="GO" id="GO:0005886">
    <property type="term" value="C:plasma membrane"/>
    <property type="evidence" value="ECO:0007669"/>
    <property type="project" value="UniProtKB-SubCell"/>
</dbReference>
<dbReference type="OMA" id="IAHMMAT"/>
<keyword evidence="3 6" id="KW-1133">Transmembrane helix</keyword>
<keyword evidence="6" id="KW-0407">Ion channel</keyword>
<dbReference type="Proteomes" id="UP000095281">
    <property type="component" value="Unplaced"/>
</dbReference>
<dbReference type="WBParaSite" id="MhA1_Contig781.frz3.gene1">
    <property type="protein sequence ID" value="MhA1_Contig781.frz3.gene1"/>
    <property type="gene ID" value="MhA1_Contig781.frz3.gene1"/>
</dbReference>
<feature type="transmembrane region" description="Helical" evidence="6">
    <location>
        <begin position="33"/>
        <end position="52"/>
    </location>
</feature>
<dbReference type="PANTHER" id="PTHR10736">
    <property type="entry name" value="BESTROPHIN"/>
    <property type="match status" value="1"/>
</dbReference>
<name>A0A1I8BZQ0_MELHA</name>
<feature type="transmembrane region" description="Helical" evidence="6">
    <location>
        <begin position="222"/>
        <end position="241"/>
    </location>
</feature>
<keyword evidence="6" id="KW-1003">Cell membrane</keyword>
<keyword evidence="6" id="KW-0406">Ion transport</keyword>
<comment type="similarity">
    <text evidence="5 6">Belongs to the anion channel-forming bestrophin (TC 1.A.46) family. Calcium-sensitive chloride channel subfamily.</text>
</comment>
<dbReference type="GO" id="GO:0005254">
    <property type="term" value="F:chloride channel activity"/>
    <property type="evidence" value="ECO:0007669"/>
    <property type="project" value="UniProtKB-KW"/>
</dbReference>
<keyword evidence="6" id="KW-0813">Transport</keyword>